<protein>
    <submittedName>
        <fullName evidence="5">Transcriptional regulator, GntR family</fullName>
    </submittedName>
</protein>
<dbReference type="PRINTS" id="PR00035">
    <property type="entry name" value="HTHGNTR"/>
</dbReference>
<dbReference type="PANTHER" id="PTHR43537">
    <property type="entry name" value="TRANSCRIPTIONAL REGULATOR, GNTR FAMILY"/>
    <property type="match status" value="1"/>
</dbReference>
<dbReference type="InterPro" id="IPR036390">
    <property type="entry name" value="WH_DNA-bd_sf"/>
</dbReference>
<proteinExistence type="predicted"/>
<dbReference type="HOGENOM" id="CLU_017584_5_2_0"/>
<dbReference type="Pfam" id="PF00392">
    <property type="entry name" value="GntR"/>
    <property type="match status" value="1"/>
</dbReference>
<dbReference type="PANTHER" id="PTHR43537:SF51">
    <property type="entry name" value="HTH-TYPE TRANSCRIPTIONAL REGULATOR LGOR-RELATED"/>
    <property type="match status" value="1"/>
</dbReference>
<keyword evidence="3" id="KW-0804">Transcription</keyword>
<keyword evidence="1" id="KW-0805">Transcription regulation</keyword>
<dbReference type="InterPro" id="IPR008920">
    <property type="entry name" value="TF_FadR/GntR_C"/>
</dbReference>
<dbReference type="SMART" id="SM00895">
    <property type="entry name" value="FCD"/>
    <property type="match status" value="1"/>
</dbReference>
<dbReference type="InterPro" id="IPR000524">
    <property type="entry name" value="Tscrpt_reg_HTH_GntR"/>
</dbReference>
<dbReference type="GO" id="GO:0003700">
    <property type="term" value="F:DNA-binding transcription factor activity"/>
    <property type="evidence" value="ECO:0007669"/>
    <property type="project" value="InterPro"/>
</dbReference>
<feature type="domain" description="HTH gntR-type" evidence="4">
    <location>
        <begin position="14"/>
        <end position="81"/>
    </location>
</feature>
<dbReference type="InterPro" id="IPR011711">
    <property type="entry name" value="GntR_C"/>
</dbReference>
<dbReference type="Proteomes" id="UP000000323">
    <property type="component" value="Chromosome 2"/>
</dbReference>
<reference evidence="6" key="1">
    <citation type="journal article" date="2010" name="Stand. Genomic Sci.">
        <title>Complete genome sequence of 'Thermobaculum terrenum' type strain (YNP1).</title>
        <authorList>
            <person name="Kiss H."/>
            <person name="Cleland D."/>
            <person name="Lapidus A."/>
            <person name="Lucas S."/>
            <person name="Glavina Del Rio T."/>
            <person name="Nolan M."/>
            <person name="Tice H."/>
            <person name="Han C."/>
            <person name="Goodwin L."/>
            <person name="Pitluck S."/>
            <person name="Liolios K."/>
            <person name="Ivanova N."/>
            <person name="Mavromatis K."/>
            <person name="Ovchinnikova G."/>
            <person name="Pati A."/>
            <person name="Chen A."/>
            <person name="Palaniappan K."/>
            <person name="Land M."/>
            <person name="Hauser L."/>
            <person name="Chang Y."/>
            <person name="Jeffries C."/>
            <person name="Lu M."/>
            <person name="Brettin T."/>
            <person name="Detter J."/>
            <person name="Goker M."/>
            <person name="Tindall B."/>
            <person name="Beck B."/>
            <person name="McDermott T."/>
            <person name="Woyke T."/>
            <person name="Bristow J."/>
            <person name="Eisen J."/>
            <person name="Markowitz V."/>
            <person name="Hugenholtz P."/>
            <person name="Kyrpides N."/>
            <person name="Klenk H."/>
            <person name="Cheng J."/>
        </authorList>
    </citation>
    <scope>NUCLEOTIDE SEQUENCE [LARGE SCALE GENOMIC DNA]</scope>
    <source>
        <strain evidence="6">ATCC BAA-798 / YNP1</strain>
    </source>
</reference>
<organism evidence="5 6">
    <name type="scientific">Thermobaculum terrenum (strain ATCC BAA-798 / CCMEE 7001 / YNP1)</name>
    <dbReference type="NCBI Taxonomy" id="525904"/>
    <lineage>
        <taxon>Bacteria</taxon>
        <taxon>Bacillati</taxon>
        <taxon>Chloroflexota</taxon>
        <taxon>Chloroflexia</taxon>
        <taxon>Candidatus Thermobaculales</taxon>
        <taxon>Candidatus Thermobaculaceae</taxon>
        <taxon>Thermobaculum</taxon>
    </lineage>
</organism>
<dbReference type="SUPFAM" id="SSF46785">
    <property type="entry name" value="Winged helix' DNA-binding domain"/>
    <property type="match status" value="1"/>
</dbReference>
<dbReference type="AlphaFoldDB" id="D1CGJ9"/>
<accession>D1CGJ9</accession>
<dbReference type="Gene3D" id="1.10.10.10">
    <property type="entry name" value="Winged helix-like DNA-binding domain superfamily/Winged helix DNA-binding domain"/>
    <property type="match status" value="1"/>
</dbReference>
<dbReference type="KEGG" id="ttr:Tter_1964"/>
<dbReference type="STRING" id="525904.Tter_1964"/>
<dbReference type="SUPFAM" id="SSF48008">
    <property type="entry name" value="GntR ligand-binding domain-like"/>
    <property type="match status" value="1"/>
</dbReference>
<sequence length="229" mass="26442">MEAVLKVPPVGQPRRYRELVYASIKEAILQGQFAPGQPLVEEEIARSLNVSRTPVREALLMLEHDGLIETKYGRGMYVRRLTREDFIDMFTANEVIEPYLARRACLYVTNDQIQQMEKVIQMGEEAASNEDVPTFLRSGREFHALIGEAADNRSLAEVVNRNEEKTDLFLMAYGKCLDRECMFASNREHRLIMQALVRRDPDEAARLVLFHCQSVRHRFSPLFNHEEEG</sequence>
<dbReference type="PROSITE" id="PS50949">
    <property type="entry name" value="HTH_GNTR"/>
    <property type="match status" value="1"/>
</dbReference>
<dbReference type="CDD" id="cd07377">
    <property type="entry name" value="WHTH_GntR"/>
    <property type="match status" value="1"/>
</dbReference>
<dbReference type="EMBL" id="CP001826">
    <property type="protein sequence ID" value="ACZ42870.1"/>
    <property type="molecule type" value="Genomic_DNA"/>
</dbReference>
<evidence type="ECO:0000259" key="4">
    <source>
        <dbReference type="PROSITE" id="PS50949"/>
    </source>
</evidence>
<evidence type="ECO:0000256" key="3">
    <source>
        <dbReference type="ARBA" id="ARBA00023163"/>
    </source>
</evidence>
<dbReference type="RefSeq" id="WP_012875901.1">
    <property type="nucleotide sequence ID" value="NC_013526.1"/>
</dbReference>
<dbReference type="Gene3D" id="1.20.120.530">
    <property type="entry name" value="GntR ligand-binding domain-like"/>
    <property type="match status" value="1"/>
</dbReference>
<evidence type="ECO:0000256" key="2">
    <source>
        <dbReference type="ARBA" id="ARBA00023125"/>
    </source>
</evidence>
<dbReference type="SMART" id="SM00345">
    <property type="entry name" value="HTH_GNTR"/>
    <property type="match status" value="1"/>
</dbReference>
<keyword evidence="2" id="KW-0238">DNA-binding</keyword>
<dbReference type="GO" id="GO:0003677">
    <property type="term" value="F:DNA binding"/>
    <property type="evidence" value="ECO:0007669"/>
    <property type="project" value="UniProtKB-KW"/>
</dbReference>
<dbReference type="eggNOG" id="COG1802">
    <property type="taxonomic scope" value="Bacteria"/>
</dbReference>
<evidence type="ECO:0000313" key="6">
    <source>
        <dbReference type="Proteomes" id="UP000000323"/>
    </source>
</evidence>
<name>D1CGJ9_THET1</name>
<dbReference type="InterPro" id="IPR036388">
    <property type="entry name" value="WH-like_DNA-bd_sf"/>
</dbReference>
<dbReference type="Pfam" id="PF07729">
    <property type="entry name" value="FCD"/>
    <property type="match status" value="1"/>
</dbReference>
<evidence type="ECO:0000313" key="5">
    <source>
        <dbReference type="EMBL" id="ACZ42870.1"/>
    </source>
</evidence>
<evidence type="ECO:0000256" key="1">
    <source>
        <dbReference type="ARBA" id="ARBA00023015"/>
    </source>
</evidence>
<keyword evidence="6" id="KW-1185">Reference proteome</keyword>
<gene>
    <name evidence="5" type="ordered locus">Tter_1964</name>
</gene>